<dbReference type="AlphaFoldDB" id="A0A0G3GNC1"/>
<reference evidence="6 7" key="1">
    <citation type="submission" date="2015-05" db="EMBL/GenBank/DDBJ databases">
        <title>Complete genome sequence of Corynebacterium epidermidicanis DSM 45586, isolated from the skin of a dog suffering from pruritus.</title>
        <authorList>
            <person name="Ruckert C."/>
            <person name="Albersmeier A."/>
            <person name="Winkler A."/>
            <person name="Tauch A."/>
        </authorList>
    </citation>
    <scope>NUCLEOTIDE SEQUENCE [LARGE SCALE GENOMIC DNA]</scope>
    <source>
        <strain evidence="6 7">DSM 45586</strain>
    </source>
</reference>
<organism evidence="6 7">
    <name type="scientific">Corynebacterium epidermidicanis</name>
    <dbReference type="NCBI Taxonomy" id="1050174"/>
    <lineage>
        <taxon>Bacteria</taxon>
        <taxon>Bacillati</taxon>
        <taxon>Actinomycetota</taxon>
        <taxon>Actinomycetes</taxon>
        <taxon>Mycobacteriales</taxon>
        <taxon>Corynebacteriaceae</taxon>
        <taxon>Corynebacterium</taxon>
    </lineage>
</organism>
<dbReference type="PROSITE" id="PS50977">
    <property type="entry name" value="HTH_TETR_2"/>
    <property type="match status" value="1"/>
</dbReference>
<dbReference type="STRING" id="1050174.CEPID_00880"/>
<sequence length="268" mass="28928">MKSLIDAATRLSLRKGCSAGDIPIATIAKEAGMSRSTALRRLGGTRKALDEELAARGIKSSRSTVRERAVEAAAHLISERGLSCPMSAIAERAGCSTESIYLTFGSRSKLLEETFAKYSPLGAIDAFFTNPPEDVPEAVFGFYEVYVEALLKKPQVLPAIFAEVVTRPLVENAKYSDLGLRHIYRATGPWFEKQIAAGQIRDLPLPALVHLLVGPAVVGTLTRDIVEATLPGAQPSPSESAHIFAEAFLGAVFLGAQGYSNWRHFNKN</sequence>
<keyword evidence="3" id="KW-0804">Transcription</keyword>
<dbReference type="GO" id="GO:0003700">
    <property type="term" value="F:DNA-binding transcription factor activity"/>
    <property type="evidence" value="ECO:0007669"/>
    <property type="project" value="TreeGrafter"/>
</dbReference>
<dbReference type="RefSeq" id="WP_047239358.1">
    <property type="nucleotide sequence ID" value="NZ_CP011541.1"/>
</dbReference>
<dbReference type="SUPFAM" id="SSF46689">
    <property type="entry name" value="Homeodomain-like"/>
    <property type="match status" value="1"/>
</dbReference>
<evidence type="ECO:0000313" key="6">
    <source>
        <dbReference type="EMBL" id="AKK02070.1"/>
    </source>
</evidence>
<dbReference type="PATRIC" id="fig|1050174.4.peg.185"/>
<evidence type="ECO:0000256" key="2">
    <source>
        <dbReference type="ARBA" id="ARBA00023125"/>
    </source>
</evidence>
<dbReference type="PRINTS" id="PR00455">
    <property type="entry name" value="HTHTETR"/>
</dbReference>
<evidence type="ECO:0000256" key="1">
    <source>
        <dbReference type="ARBA" id="ARBA00023015"/>
    </source>
</evidence>
<dbReference type="Proteomes" id="UP000035368">
    <property type="component" value="Chromosome"/>
</dbReference>
<keyword evidence="1" id="KW-0805">Transcription regulation</keyword>
<dbReference type="OrthoDB" id="3467435at2"/>
<gene>
    <name evidence="6" type="ORF">CEPID_00880</name>
</gene>
<dbReference type="EMBL" id="CP011541">
    <property type="protein sequence ID" value="AKK02070.1"/>
    <property type="molecule type" value="Genomic_DNA"/>
</dbReference>
<keyword evidence="2 4" id="KW-0238">DNA-binding</keyword>
<dbReference type="PANTHER" id="PTHR30055:SF234">
    <property type="entry name" value="HTH-TYPE TRANSCRIPTIONAL REGULATOR BETI"/>
    <property type="match status" value="1"/>
</dbReference>
<feature type="domain" description="HTH tetR-type" evidence="5">
    <location>
        <begin position="63"/>
        <end position="122"/>
    </location>
</feature>
<evidence type="ECO:0000259" key="5">
    <source>
        <dbReference type="PROSITE" id="PS50977"/>
    </source>
</evidence>
<dbReference type="GO" id="GO:0000976">
    <property type="term" value="F:transcription cis-regulatory region binding"/>
    <property type="evidence" value="ECO:0007669"/>
    <property type="project" value="TreeGrafter"/>
</dbReference>
<evidence type="ECO:0000256" key="4">
    <source>
        <dbReference type="PROSITE-ProRule" id="PRU00335"/>
    </source>
</evidence>
<name>A0A0G3GNC1_9CORY</name>
<dbReference type="InterPro" id="IPR050109">
    <property type="entry name" value="HTH-type_TetR-like_transc_reg"/>
</dbReference>
<evidence type="ECO:0000313" key="7">
    <source>
        <dbReference type="Proteomes" id="UP000035368"/>
    </source>
</evidence>
<dbReference type="InterPro" id="IPR009057">
    <property type="entry name" value="Homeodomain-like_sf"/>
</dbReference>
<keyword evidence="7" id="KW-1185">Reference proteome</keyword>
<evidence type="ECO:0000256" key="3">
    <source>
        <dbReference type="ARBA" id="ARBA00023163"/>
    </source>
</evidence>
<protein>
    <submittedName>
        <fullName evidence="6">Transcriptional regulator, TetR family</fullName>
    </submittedName>
</protein>
<dbReference type="Pfam" id="PF00440">
    <property type="entry name" value="TetR_N"/>
    <property type="match status" value="1"/>
</dbReference>
<proteinExistence type="predicted"/>
<dbReference type="InterPro" id="IPR001647">
    <property type="entry name" value="HTH_TetR"/>
</dbReference>
<dbReference type="Gene3D" id="1.10.357.10">
    <property type="entry name" value="Tetracycline Repressor, domain 2"/>
    <property type="match status" value="1"/>
</dbReference>
<dbReference type="KEGG" id="cei:CEPID_00880"/>
<feature type="DNA-binding region" description="H-T-H motif" evidence="4">
    <location>
        <begin position="85"/>
        <end position="104"/>
    </location>
</feature>
<accession>A0A0G3GNC1</accession>
<dbReference type="PANTHER" id="PTHR30055">
    <property type="entry name" value="HTH-TYPE TRANSCRIPTIONAL REGULATOR RUTR"/>
    <property type="match status" value="1"/>
</dbReference>